<feature type="modified residue" description="4-aspartylphosphate" evidence="1">
    <location>
        <position position="60"/>
    </location>
</feature>
<evidence type="ECO:0000313" key="4">
    <source>
        <dbReference type="Proteomes" id="UP000647587"/>
    </source>
</evidence>
<dbReference type="Proteomes" id="UP000647587">
    <property type="component" value="Unassembled WGS sequence"/>
</dbReference>
<protein>
    <submittedName>
        <fullName evidence="3">Response regulator</fullName>
    </submittedName>
</protein>
<accession>A0ABQ2F0C2</accession>
<dbReference type="PANTHER" id="PTHR44520">
    <property type="entry name" value="RESPONSE REGULATOR RCP1-RELATED"/>
    <property type="match status" value="1"/>
</dbReference>
<sequence>MASRLHLLLVDDNVADVYLAREAFERHADHIQLSVCQSGHDALACLCDTQAPPPDLIVLDINMPGMDGFDVLEAIKADPGLVHLPVVMLSASDNPADVTRAYSLRASAYVVKAHDFATFLQQIDALVGFWTLCRVSGKPLRAQGRGL</sequence>
<keyword evidence="4" id="KW-1185">Reference proteome</keyword>
<gene>
    <name evidence="3" type="ORF">GCM10008955_31480</name>
</gene>
<dbReference type="PANTHER" id="PTHR44520:SF2">
    <property type="entry name" value="RESPONSE REGULATOR RCP1"/>
    <property type="match status" value="1"/>
</dbReference>
<dbReference type="CDD" id="cd17557">
    <property type="entry name" value="REC_Rcp-like"/>
    <property type="match status" value="1"/>
</dbReference>
<evidence type="ECO:0000256" key="1">
    <source>
        <dbReference type="PROSITE-ProRule" id="PRU00169"/>
    </source>
</evidence>
<evidence type="ECO:0000313" key="3">
    <source>
        <dbReference type="EMBL" id="GGK35290.1"/>
    </source>
</evidence>
<dbReference type="Gene3D" id="3.40.50.2300">
    <property type="match status" value="1"/>
</dbReference>
<feature type="domain" description="Response regulatory" evidence="2">
    <location>
        <begin position="6"/>
        <end position="127"/>
    </location>
</feature>
<dbReference type="Pfam" id="PF00072">
    <property type="entry name" value="Response_reg"/>
    <property type="match status" value="1"/>
</dbReference>
<comment type="caution">
    <text evidence="3">The sequence shown here is derived from an EMBL/GenBank/DDBJ whole genome shotgun (WGS) entry which is preliminary data.</text>
</comment>
<dbReference type="EMBL" id="BMPP01000015">
    <property type="protein sequence ID" value="GGK35290.1"/>
    <property type="molecule type" value="Genomic_DNA"/>
</dbReference>
<dbReference type="InterPro" id="IPR011006">
    <property type="entry name" value="CheY-like_superfamily"/>
</dbReference>
<name>A0ABQ2F0C2_9DEIO</name>
<dbReference type="SUPFAM" id="SSF52172">
    <property type="entry name" value="CheY-like"/>
    <property type="match status" value="1"/>
</dbReference>
<proteinExistence type="predicted"/>
<dbReference type="PROSITE" id="PS50110">
    <property type="entry name" value="RESPONSE_REGULATORY"/>
    <property type="match status" value="1"/>
</dbReference>
<dbReference type="RefSeq" id="WP_189010473.1">
    <property type="nucleotide sequence ID" value="NZ_BMPP01000015.1"/>
</dbReference>
<dbReference type="InterPro" id="IPR052893">
    <property type="entry name" value="TCS_response_regulator"/>
</dbReference>
<reference evidence="4" key="1">
    <citation type="journal article" date="2019" name="Int. J. Syst. Evol. Microbiol.">
        <title>The Global Catalogue of Microorganisms (GCM) 10K type strain sequencing project: providing services to taxonomists for standard genome sequencing and annotation.</title>
        <authorList>
            <consortium name="The Broad Institute Genomics Platform"/>
            <consortium name="The Broad Institute Genome Sequencing Center for Infectious Disease"/>
            <person name="Wu L."/>
            <person name="Ma J."/>
        </authorList>
    </citation>
    <scope>NUCLEOTIDE SEQUENCE [LARGE SCALE GENOMIC DNA]</scope>
    <source>
        <strain evidence="4">JCM 30331</strain>
    </source>
</reference>
<organism evidence="3 4">
    <name type="scientific">Deinococcus malanensis</name>
    <dbReference type="NCBI Taxonomy" id="1706855"/>
    <lineage>
        <taxon>Bacteria</taxon>
        <taxon>Thermotogati</taxon>
        <taxon>Deinococcota</taxon>
        <taxon>Deinococci</taxon>
        <taxon>Deinococcales</taxon>
        <taxon>Deinococcaceae</taxon>
        <taxon>Deinococcus</taxon>
    </lineage>
</organism>
<evidence type="ECO:0000259" key="2">
    <source>
        <dbReference type="PROSITE" id="PS50110"/>
    </source>
</evidence>
<dbReference type="SMART" id="SM00448">
    <property type="entry name" value="REC"/>
    <property type="match status" value="1"/>
</dbReference>
<keyword evidence="1" id="KW-0597">Phosphoprotein</keyword>
<dbReference type="InterPro" id="IPR001789">
    <property type="entry name" value="Sig_transdc_resp-reg_receiver"/>
</dbReference>